<keyword evidence="2" id="KW-1185">Reference proteome</keyword>
<comment type="caution">
    <text evidence="1">The sequence shown here is derived from an EMBL/GenBank/DDBJ whole genome shotgun (WGS) entry which is preliminary data.</text>
</comment>
<dbReference type="RefSeq" id="WP_380016191.1">
    <property type="nucleotide sequence ID" value="NZ_JADIKI010000021.1"/>
</dbReference>
<organism evidence="1 2">
    <name type="scientific">Dyella humi</name>
    <dbReference type="NCBI Taxonomy" id="1770547"/>
    <lineage>
        <taxon>Bacteria</taxon>
        <taxon>Pseudomonadati</taxon>
        <taxon>Pseudomonadota</taxon>
        <taxon>Gammaproteobacteria</taxon>
        <taxon>Lysobacterales</taxon>
        <taxon>Rhodanobacteraceae</taxon>
        <taxon>Dyella</taxon>
    </lineage>
</organism>
<protein>
    <submittedName>
        <fullName evidence="1">Uncharacterized protein</fullName>
    </submittedName>
</protein>
<evidence type="ECO:0000313" key="1">
    <source>
        <dbReference type="EMBL" id="MFK2853193.1"/>
    </source>
</evidence>
<proteinExistence type="predicted"/>
<dbReference type="Proteomes" id="UP001620409">
    <property type="component" value="Unassembled WGS sequence"/>
</dbReference>
<dbReference type="EMBL" id="JADIKI010000021">
    <property type="protein sequence ID" value="MFK2853193.1"/>
    <property type="molecule type" value="Genomic_DNA"/>
</dbReference>
<accession>A0ABW8IDE9</accession>
<sequence length="185" mass="19983">MTVVAMILFVASALCFDNNIDTISDLTCPIRYVDKQQGYFIGIEGNNAIIGTAIRDVKNPANDMPQVDGPIENCSSRAFKCRSIAGLVFAIPKGTEHSAEYSDGPRIVIKRLANGGWHGSATCSMITRTGCSPHVDVNKLVEAYQYDVSPAGVVTSIKIQDWNDAGKLLSTYNLVLVSEIGLKLN</sequence>
<gene>
    <name evidence="1" type="ORF">ISP18_01115</name>
</gene>
<evidence type="ECO:0000313" key="2">
    <source>
        <dbReference type="Proteomes" id="UP001620409"/>
    </source>
</evidence>
<name>A0ABW8IDE9_9GAMM</name>
<reference evidence="1 2" key="1">
    <citation type="submission" date="2020-10" db="EMBL/GenBank/DDBJ databases">
        <title>Phylogeny of dyella-like bacteria.</title>
        <authorList>
            <person name="Fu J."/>
        </authorList>
    </citation>
    <scope>NUCLEOTIDE SEQUENCE [LARGE SCALE GENOMIC DNA]</scope>
    <source>
        <strain evidence="1 2">DHG40</strain>
    </source>
</reference>